<dbReference type="AlphaFoldDB" id="A0A8S4RFS6"/>
<evidence type="ECO:0000313" key="2">
    <source>
        <dbReference type="Proteomes" id="UP000838756"/>
    </source>
</evidence>
<proteinExistence type="predicted"/>
<sequence length="132" mass="15090">MWESNTPWFSESRVTAHCANWPSIRKRVCNKYNCITIEYIISYHLVELHCLEQTLDDLEFSTTTLQETDSELEPGILVIKVKDANHSTNRAVKYDISSCKASEVSVSKFVGVMYGRRDPSPCLSFPLQNPQT</sequence>
<gene>
    <name evidence="1" type="primary">jg17656</name>
    <name evidence="1" type="ORF">PAEG_LOCUS13623</name>
</gene>
<protein>
    <submittedName>
        <fullName evidence="1">Jg17656 protein</fullName>
    </submittedName>
</protein>
<evidence type="ECO:0000313" key="1">
    <source>
        <dbReference type="EMBL" id="CAH2236141.1"/>
    </source>
</evidence>
<keyword evidence="2" id="KW-1185">Reference proteome</keyword>
<name>A0A8S4RFS6_9NEOP</name>
<accession>A0A8S4RFS6</accession>
<dbReference type="EMBL" id="CAKXAJ010025186">
    <property type="protein sequence ID" value="CAH2236141.1"/>
    <property type="molecule type" value="Genomic_DNA"/>
</dbReference>
<organism evidence="1 2">
    <name type="scientific">Pararge aegeria aegeria</name>
    <dbReference type="NCBI Taxonomy" id="348720"/>
    <lineage>
        <taxon>Eukaryota</taxon>
        <taxon>Metazoa</taxon>
        <taxon>Ecdysozoa</taxon>
        <taxon>Arthropoda</taxon>
        <taxon>Hexapoda</taxon>
        <taxon>Insecta</taxon>
        <taxon>Pterygota</taxon>
        <taxon>Neoptera</taxon>
        <taxon>Endopterygota</taxon>
        <taxon>Lepidoptera</taxon>
        <taxon>Glossata</taxon>
        <taxon>Ditrysia</taxon>
        <taxon>Papilionoidea</taxon>
        <taxon>Nymphalidae</taxon>
        <taxon>Satyrinae</taxon>
        <taxon>Satyrini</taxon>
        <taxon>Parargina</taxon>
        <taxon>Pararge</taxon>
    </lineage>
</organism>
<dbReference type="Proteomes" id="UP000838756">
    <property type="component" value="Unassembled WGS sequence"/>
</dbReference>
<reference evidence="1" key="1">
    <citation type="submission" date="2022-03" db="EMBL/GenBank/DDBJ databases">
        <authorList>
            <person name="Lindestad O."/>
        </authorList>
    </citation>
    <scope>NUCLEOTIDE SEQUENCE</scope>
</reference>
<comment type="caution">
    <text evidence="1">The sequence shown here is derived from an EMBL/GenBank/DDBJ whole genome shotgun (WGS) entry which is preliminary data.</text>
</comment>